<dbReference type="InterPro" id="IPR011643">
    <property type="entry name" value="HCR1"/>
</dbReference>
<keyword evidence="4" id="KW-1185">Reference proteome</keyword>
<keyword evidence="2" id="KW-0732">Signal</keyword>
<sequence length="360" mass="39231">MARTHVLIFLASLLCSLALAQDDCYEVDGNNVGEEYKLALDVCAIKDALDSPDFDAAREIYEMGKNSQSLTLMEVATAEYPTDMYQKYAVFFGDQVWMHTKIDQALSGEGDFDTDVKRVQVVNKLLQASVLVQQFFFHIDSALAKITANNAEGALNSLDKALAVYYGGDIQCSPFGNGQARGIEFGTVADGVSTTNTKVHTAIKEAGEALSAEDTSGAFEIVQDTRTEVVKQVTIIYIQSSFKYATLVVDGLEAEADVEKSLAEGYAYYQAIYPIIADVDPEGAAAIAAAFSLSEVADEESAEEVIPIFRENFDKLSIVEGDVMEFDKDAAANYEEPEETSCVLENPFSSDDFGKPKVDR</sequence>
<dbReference type="Proteomes" id="UP000708148">
    <property type="component" value="Unassembled WGS sequence"/>
</dbReference>
<comment type="caution">
    <text evidence="3">The sequence shown here is derived from an EMBL/GenBank/DDBJ whole genome shotgun (WGS) entry which is preliminary data.</text>
</comment>
<dbReference type="EMBL" id="CAJHUC010002272">
    <property type="protein sequence ID" value="CAD7703508.1"/>
    <property type="molecule type" value="Genomic_DNA"/>
</dbReference>
<feature type="chain" id="PRO_5035874720" evidence="2">
    <location>
        <begin position="21"/>
        <end position="360"/>
    </location>
</feature>
<reference evidence="3" key="1">
    <citation type="submission" date="2020-12" db="EMBL/GenBank/DDBJ databases">
        <authorList>
            <person name="Iha C."/>
        </authorList>
    </citation>
    <scope>NUCLEOTIDE SEQUENCE</scope>
</reference>
<feature type="region of interest" description="Disordered" evidence="1">
    <location>
        <begin position="336"/>
        <end position="360"/>
    </location>
</feature>
<dbReference type="AlphaFoldDB" id="A0A8S1J894"/>
<protein>
    <submittedName>
        <fullName evidence="3">Uncharacterized protein</fullName>
    </submittedName>
</protein>
<dbReference type="Pfam" id="PF07692">
    <property type="entry name" value="Fea1"/>
    <property type="match status" value="1"/>
</dbReference>
<proteinExistence type="predicted"/>
<accession>A0A8S1J894</accession>
<dbReference type="OrthoDB" id="535677at2759"/>
<evidence type="ECO:0000313" key="4">
    <source>
        <dbReference type="Proteomes" id="UP000708148"/>
    </source>
</evidence>
<feature type="signal peptide" evidence="2">
    <location>
        <begin position="1"/>
        <end position="20"/>
    </location>
</feature>
<organism evidence="3 4">
    <name type="scientific">Ostreobium quekettii</name>
    <dbReference type="NCBI Taxonomy" id="121088"/>
    <lineage>
        <taxon>Eukaryota</taxon>
        <taxon>Viridiplantae</taxon>
        <taxon>Chlorophyta</taxon>
        <taxon>core chlorophytes</taxon>
        <taxon>Ulvophyceae</taxon>
        <taxon>TCBD clade</taxon>
        <taxon>Bryopsidales</taxon>
        <taxon>Ostreobineae</taxon>
        <taxon>Ostreobiaceae</taxon>
        <taxon>Ostreobium</taxon>
    </lineage>
</organism>
<evidence type="ECO:0000256" key="2">
    <source>
        <dbReference type="SAM" id="SignalP"/>
    </source>
</evidence>
<evidence type="ECO:0000256" key="1">
    <source>
        <dbReference type="SAM" id="MobiDB-lite"/>
    </source>
</evidence>
<gene>
    <name evidence="3" type="ORF">OSTQU699_LOCUS8865</name>
</gene>
<name>A0A8S1J894_9CHLO</name>
<evidence type="ECO:0000313" key="3">
    <source>
        <dbReference type="EMBL" id="CAD7703508.1"/>
    </source>
</evidence>